<keyword evidence="3 5" id="KW-1133">Transmembrane helix</keyword>
<dbReference type="EMBL" id="QGNZ01000004">
    <property type="protein sequence ID" value="PWS26509.1"/>
    <property type="molecule type" value="Genomic_DNA"/>
</dbReference>
<dbReference type="Proteomes" id="UP000245379">
    <property type="component" value="Unassembled WGS sequence"/>
</dbReference>
<feature type="transmembrane region" description="Helical" evidence="5">
    <location>
        <begin position="26"/>
        <end position="48"/>
    </location>
</feature>
<accession>A0A317EK89</accession>
<proteinExistence type="predicted"/>
<evidence type="ECO:0000313" key="6">
    <source>
        <dbReference type="EMBL" id="PWS26509.1"/>
    </source>
</evidence>
<comment type="caution">
    <text evidence="6">The sequence shown here is derived from an EMBL/GenBank/DDBJ whole genome shotgun (WGS) entry which is preliminary data.</text>
</comment>
<evidence type="ECO:0000256" key="2">
    <source>
        <dbReference type="ARBA" id="ARBA00022692"/>
    </source>
</evidence>
<evidence type="ECO:0000256" key="3">
    <source>
        <dbReference type="ARBA" id="ARBA00022989"/>
    </source>
</evidence>
<dbReference type="RefSeq" id="WP_109927072.1">
    <property type="nucleotide sequence ID" value="NZ_QGNZ01000004.1"/>
</dbReference>
<evidence type="ECO:0000313" key="7">
    <source>
        <dbReference type="Proteomes" id="UP000245379"/>
    </source>
</evidence>
<dbReference type="PANTHER" id="PTHR30386">
    <property type="entry name" value="MEMBRANE FUSION SUBUNIT OF EMRAB-TOLC MULTIDRUG EFFLUX PUMP"/>
    <property type="match status" value="1"/>
</dbReference>
<evidence type="ECO:0000256" key="5">
    <source>
        <dbReference type="SAM" id="Phobius"/>
    </source>
</evidence>
<dbReference type="PANTHER" id="PTHR30386:SF26">
    <property type="entry name" value="TRANSPORT PROTEIN COMB"/>
    <property type="match status" value="1"/>
</dbReference>
<organism evidence="6 7">
    <name type="scientific">Pedobacter yonginense</name>
    <dbReference type="NCBI Taxonomy" id="651869"/>
    <lineage>
        <taxon>Bacteria</taxon>
        <taxon>Pseudomonadati</taxon>
        <taxon>Bacteroidota</taxon>
        <taxon>Sphingobacteriia</taxon>
        <taxon>Sphingobacteriales</taxon>
        <taxon>Sphingobacteriaceae</taxon>
        <taxon>Pedobacter</taxon>
    </lineage>
</organism>
<sequence length="429" mass="49411">MQDKLDELQLRSEAVHEVLSEPPSWMIRWGITVIFTFLILILIASWIVKYPEFIPAQVQITTQYPPEKLEARTNGKLERILIRNQQTVRAGQVLANFETSANYQHILMLKSVLDTLKPNFEVFHFPINKLRTLQLGEIQPAFIQFEKSYLQYVLQQKLQPYKVETVAGQETLSEQSAQMQHLIIQRKLEQVKLNLAEQDYNRHQKLFNNGVISAVEFEQKKIALLQAQQALQSVDISLSSQANAISATKKNIHGSSISKQKDDTNFLVETLQSLDQLKKSLKDWEHMYLLTSSIDGKVSFQQYWGENQFVKSGEVVFVILPTSTKSLIGKLIVPAANTGKIKTGQRIIIKLDNYPYQQFGTVEGRIKNISLAPDKDGNYFIEAELPNNLETSQKKELEFDKELRGSAEIVTEDLRLLERFFYQFRNIFK</sequence>
<protein>
    <submittedName>
        <fullName evidence="6">HlyD family secretion protein</fullName>
    </submittedName>
</protein>
<dbReference type="PRINTS" id="PR01490">
    <property type="entry name" value="RTXTOXIND"/>
</dbReference>
<keyword evidence="2 5" id="KW-0812">Transmembrane</keyword>
<keyword evidence="4 5" id="KW-0472">Membrane</keyword>
<dbReference type="OrthoDB" id="7057889at2"/>
<evidence type="ECO:0000256" key="1">
    <source>
        <dbReference type="ARBA" id="ARBA00004167"/>
    </source>
</evidence>
<gene>
    <name evidence="6" type="ORF">DHW03_17170</name>
</gene>
<reference evidence="6 7" key="1">
    <citation type="submission" date="2018-05" db="EMBL/GenBank/DDBJ databases">
        <title>Pedobacter paludis sp. nov., isolated from wetland soil.</title>
        <authorList>
            <person name="Zhang Y."/>
            <person name="Wang G."/>
        </authorList>
    </citation>
    <scope>NUCLEOTIDE SEQUENCE [LARGE SCALE GENOMIC DNA]</scope>
    <source>
        <strain evidence="6 7">KCTC22721</strain>
    </source>
</reference>
<name>A0A317EK89_9SPHI</name>
<dbReference type="InterPro" id="IPR050739">
    <property type="entry name" value="MFP"/>
</dbReference>
<keyword evidence="7" id="KW-1185">Reference proteome</keyword>
<dbReference type="AlphaFoldDB" id="A0A317EK89"/>
<evidence type="ECO:0000256" key="4">
    <source>
        <dbReference type="ARBA" id="ARBA00023136"/>
    </source>
</evidence>
<comment type="subcellular location">
    <subcellularLocation>
        <location evidence="1">Membrane</location>
        <topology evidence="1">Single-pass membrane protein</topology>
    </subcellularLocation>
</comment>
<dbReference type="GO" id="GO:0016020">
    <property type="term" value="C:membrane"/>
    <property type="evidence" value="ECO:0007669"/>
    <property type="project" value="UniProtKB-SubCell"/>
</dbReference>